<evidence type="ECO:0000313" key="3">
    <source>
        <dbReference type="Proteomes" id="UP000237105"/>
    </source>
</evidence>
<dbReference type="EMBL" id="JXTB01000590">
    <property type="protein sequence ID" value="PON35941.1"/>
    <property type="molecule type" value="Genomic_DNA"/>
</dbReference>
<evidence type="ECO:0000313" key="2">
    <source>
        <dbReference type="EMBL" id="PON35941.1"/>
    </source>
</evidence>
<dbReference type="OrthoDB" id="1834578at2759"/>
<accession>A0A2P5AHD8</accession>
<evidence type="ECO:0000256" key="1">
    <source>
        <dbReference type="SAM" id="MobiDB-lite"/>
    </source>
</evidence>
<dbReference type="AlphaFoldDB" id="A0A2P5AHD8"/>
<feature type="compositionally biased region" description="Acidic residues" evidence="1">
    <location>
        <begin position="225"/>
        <end position="237"/>
    </location>
</feature>
<feature type="region of interest" description="Disordered" evidence="1">
    <location>
        <begin position="132"/>
        <end position="159"/>
    </location>
</feature>
<protein>
    <recommendedName>
        <fullName evidence="4">Ulp1 protease family, C-terminal catalytic domain containing protein</fullName>
    </recommendedName>
</protein>
<reference evidence="3" key="1">
    <citation type="submission" date="2016-06" db="EMBL/GenBank/DDBJ databases">
        <title>Parallel loss of symbiosis genes in relatives of nitrogen-fixing non-legume Parasponia.</title>
        <authorList>
            <person name="Van Velzen R."/>
            <person name="Holmer R."/>
            <person name="Bu F."/>
            <person name="Rutten L."/>
            <person name="Van Zeijl A."/>
            <person name="Liu W."/>
            <person name="Santuari L."/>
            <person name="Cao Q."/>
            <person name="Sharma T."/>
            <person name="Shen D."/>
            <person name="Roswanjaya Y."/>
            <person name="Wardhani T."/>
            <person name="Kalhor M.S."/>
            <person name="Jansen J."/>
            <person name="Van den Hoogen J."/>
            <person name="Gungor B."/>
            <person name="Hartog M."/>
            <person name="Hontelez J."/>
            <person name="Verver J."/>
            <person name="Yang W.-C."/>
            <person name="Schijlen E."/>
            <person name="Repin R."/>
            <person name="Schilthuizen M."/>
            <person name="Schranz E."/>
            <person name="Heidstra R."/>
            <person name="Miyata K."/>
            <person name="Fedorova E."/>
            <person name="Kohlen W."/>
            <person name="Bisseling T."/>
            <person name="Smit S."/>
            <person name="Geurts R."/>
        </authorList>
    </citation>
    <scope>NUCLEOTIDE SEQUENCE [LARGE SCALE GENOMIC DNA]</scope>
    <source>
        <strain evidence="3">cv. WU1-14</strain>
    </source>
</reference>
<proteinExistence type="predicted"/>
<feature type="compositionally biased region" description="Polar residues" evidence="1">
    <location>
        <begin position="1"/>
        <end position="22"/>
    </location>
</feature>
<organism evidence="2 3">
    <name type="scientific">Parasponia andersonii</name>
    <name type="common">Sponia andersonii</name>
    <dbReference type="NCBI Taxonomy" id="3476"/>
    <lineage>
        <taxon>Eukaryota</taxon>
        <taxon>Viridiplantae</taxon>
        <taxon>Streptophyta</taxon>
        <taxon>Embryophyta</taxon>
        <taxon>Tracheophyta</taxon>
        <taxon>Spermatophyta</taxon>
        <taxon>Magnoliopsida</taxon>
        <taxon>eudicotyledons</taxon>
        <taxon>Gunneridae</taxon>
        <taxon>Pentapetalae</taxon>
        <taxon>rosids</taxon>
        <taxon>fabids</taxon>
        <taxon>Rosales</taxon>
        <taxon>Cannabaceae</taxon>
        <taxon>Parasponia</taxon>
    </lineage>
</organism>
<feature type="region of interest" description="Disordered" evidence="1">
    <location>
        <begin position="209"/>
        <end position="310"/>
    </location>
</feature>
<feature type="compositionally biased region" description="Basic and acidic residues" evidence="1">
    <location>
        <begin position="290"/>
        <end position="308"/>
    </location>
</feature>
<evidence type="ECO:0008006" key="4">
    <source>
        <dbReference type="Google" id="ProtNLM"/>
    </source>
</evidence>
<keyword evidence="3" id="KW-1185">Reference proteome</keyword>
<feature type="compositionally biased region" description="Basic and acidic residues" evidence="1">
    <location>
        <begin position="212"/>
        <end position="224"/>
    </location>
</feature>
<gene>
    <name evidence="2" type="ORF">PanWU01x14_332270</name>
</gene>
<sequence length="465" mass="52292">MVETQTQSTSLVSNSKEISQSIGEKGEVSRSILPQIIDKRKEPPFDDPVSESTLPLIESKRKKSFSVDARPSHKNHRIWAYDCFNKLVGTVCYKVASKIPHILNYFCDGSSYFEELEKNVFEADEVVDHTPKVIGDDDMDENEEATPQVDEANKNSKVNDEEKVKVDEFANVLDVDIIANDVITLGFIPDELLDIKGIDSVNKYQNVVNNGDEERNNAEESKEEEKEDKEDDNDDKDEEKYKENDKDDKDDADKGGGKAIDKSANDGKEDETDGSDNNADKGVDNFAKVGNDDKGADNSSKDGNKENIDICDPIAEKTPVLTKGETKLGVQMSSSFINEFDSSADYAQIGSSDTLVHIESSSELVENLKEKIMLRKVKQKKPIDHVEVYMIEGLLDDCSVFVIAFAKYLIHGMLDELKKNFQVQKLLNKLSVEFYMHGRMNQIEGYGPELDFKECLSKKMKNMKT</sequence>
<name>A0A2P5AHD8_PARAD</name>
<dbReference type="Proteomes" id="UP000237105">
    <property type="component" value="Unassembled WGS sequence"/>
</dbReference>
<feature type="region of interest" description="Disordered" evidence="1">
    <location>
        <begin position="1"/>
        <end position="27"/>
    </location>
</feature>
<feature type="compositionally biased region" description="Basic and acidic residues" evidence="1">
    <location>
        <begin position="238"/>
        <end position="267"/>
    </location>
</feature>
<comment type="caution">
    <text evidence="2">The sequence shown here is derived from an EMBL/GenBank/DDBJ whole genome shotgun (WGS) entry which is preliminary data.</text>
</comment>